<dbReference type="Proteomes" id="UP000612456">
    <property type="component" value="Unassembled WGS sequence"/>
</dbReference>
<dbReference type="PANTHER" id="PTHR34215">
    <property type="entry name" value="BLL0784 PROTEIN"/>
    <property type="match status" value="1"/>
</dbReference>
<dbReference type="InterPro" id="IPR007393">
    <property type="entry name" value="YlxR_dom"/>
</dbReference>
<dbReference type="InterPro" id="IPR035931">
    <property type="entry name" value="YlxR-like_sf"/>
</dbReference>
<name>A0A916YYT3_9BACL</name>
<evidence type="ECO:0000313" key="2">
    <source>
        <dbReference type="EMBL" id="GGD68009.1"/>
    </source>
</evidence>
<dbReference type="Gene3D" id="3.30.1230.10">
    <property type="entry name" value="YlxR-like"/>
    <property type="match status" value="1"/>
</dbReference>
<dbReference type="EMBL" id="BMHP01000002">
    <property type="protein sequence ID" value="GGD68009.1"/>
    <property type="molecule type" value="Genomic_DNA"/>
</dbReference>
<dbReference type="SUPFAM" id="SSF64376">
    <property type="entry name" value="YlxR-like"/>
    <property type="match status" value="1"/>
</dbReference>
<feature type="domain" description="YlxR" evidence="1">
    <location>
        <begin position="9"/>
        <end position="83"/>
    </location>
</feature>
<reference evidence="2" key="1">
    <citation type="journal article" date="2014" name="Int. J. Syst. Evol. Microbiol.">
        <title>Complete genome sequence of Corynebacterium casei LMG S-19264T (=DSM 44701T), isolated from a smear-ripened cheese.</title>
        <authorList>
            <consortium name="US DOE Joint Genome Institute (JGI-PGF)"/>
            <person name="Walter F."/>
            <person name="Albersmeier A."/>
            <person name="Kalinowski J."/>
            <person name="Ruckert C."/>
        </authorList>
    </citation>
    <scope>NUCLEOTIDE SEQUENCE</scope>
    <source>
        <strain evidence="2">CGMCC 1.15178</strain>
    </source>
</reference>
<keyword evidence="3" id="KW-1185">Reference proteome</keyword>
<dbReference type="AlphaFoldDB" id="A0A916YYT3"/>
<dbReference type="PANTHER" id="PTHR34215:SF1">
    <property type="entry name" value="YLXR DOMAIN-CONTAINING PROTEIN"/>
    <property type="match status" value="1"/>
</dbReference>
<gene>
    <name evidence="2" type="ORF">GCM10010911_27250</name>
</gene>
<dbReference type="RefSeq" id="WP_188992496.1">
    <property type="nucleotide sequence ID" value="NZ_BMHP01000002.1"/>
</dbReference>
<dbReference type="InterPro" id="IPR037465">
    <property type="entry name" value="YlxR"/>
</dbReference>
<reference evidence="2" key="2">
    <citation type="submission" date="2020-09" db="EMBL/GenBank/DDBJ databases">
        <authorList>
            <person name="Sun Q."/>
            <person name="Zhou Y."/>
        </authorList>
    </citation>
    <scope>NUCLEOTIDE SEQUENCE</scope>
    <source>
        <strain evidence="2">CGMCC 1.15178</strain>
    </source>
</reference>
<dbReference type="Pfam" id="PF04296">
    <property type="entry name" value="YlxR"/>
    <property type="match status" value="1"/>
</dbReference>
<proteinExistence type="predicted"/>
<organism evidence="2 3">
    <name type="scientific">Paenibacillus nasutitermitis</name>
    <dbReference type="NCBI Taxonomy" id="1652958"/>
    <lineage>
        <taxon>Bacteria</taxon>
        <taxon>Bacillati</taxon>
        <taxon>Bacillota</taxon>
        <taxon>Bacilli</taxon>
        <taxon>Bacillales</taxon>
        <taxon>Paenibacillaceae</taxon>
        <taxon>Paenibacillus</taxon>
    </lineage>
</organism>
<dbReference type="CDD" id="cd00279">
    <property type="entry name" value="YlxR"/>
    <property type="match status" value="1"/>
</dbReference>
<evidence type="ECO:0000259" key="1">
    <source>
        <dbReference type="Pfam" id="PF04296"/>
    </source>
</evidence>
<dbReference type="NCBIfam" id="NF047356">
    <property type="entry name" value="RNA_bind_RnpM"/>
    <property type="match status" value="1"/>
</dbReference>
<evidence type="ECO:0000313" key="3">
    <source>
        <dbReference type="Proteomes" id="UP000612456"/>
    </source>
</evidence>
<protein>
    <recommendedName>
        <fullName evidence="1">YlxR domain-containing protein</fullName>
    </recommendedName>
</protein>
<comment type="caution">
    <text evidence="2">The sequence shown here is derived from an EMBL/GenBank/DDBJ whole genome shotgun (WGS) entry which is preliminary data.</text>
</comment>
<sequence length="107" mass="12226">MRPRKIPLRKCVACQEMKPKKELIRVVRTPDEQIMIDLKGKQAGRGAYLCGKVACFKLAKKTKALDRALKQSVGPEIYDQLERDFIAVEDRFIADMNQVDDDDESEA</sequence>
<accession>A0A916YYT3</accession>